<evidence type="ECO:0000256" key="5">
    <source>
        <dbReference type="ARBA" id="ARBA00023136"/>
    </source>
</evidence>
<dbReference type="Proteomes" id="UP001073227">
    <property type="component" value="Unassembled WGS sequence"/>
</dbReference>
<name>A0ABT3Z8P0_9HYPH</name>
<keyword evidence="8" id="KW-1185">Reference proteome</keyword>
<dbReference type="CDD" id="cd06580">
    <property type="entry name" value="TM_PBP1_transp_TpRbsC_like"/>
    <property type="match status" value="1"/>
</dbReference>
<feature type="transmembrane region" description="Helical" evidence="6">
    <location>
        <begin position="311"/>
        <end position="334"/>
    </location>
</feature>
<feature type="transmembrane region" description="Helical" evidence="6">
    <location>
        <begin position="25"/>
        <end position="45"/>
    </location>
</feature>
<evidence type="ECO:0000256" key="3">
    <source>
        <dbReference type="ARBA" id="ARBA00022692"/>
    </source>
</evidence>
<proteinExistence type="predicted"/>
<feature type="transmembrane region" description="Helical" evidence="6">
    <location>
        <begin position="97"/>
        <end position="117"/>
    </location>
</feature>
<comment type="caution">
    <text evidence="7">The sequence shown here is derived from an EMBL/GenBank/DDBJ whole genome shotgun (WGS) entry which is preliminary data.</text>
</comment>
<reference evidence="7" key="1">
    <citation type="submission" date="2022-10" db="EMBL/GenBank/DDBJ databases">
        <title>Hoeflea sp. G2-23, isolated from marine algae.</title>
        <authorList>
            <person name="Kristyanto S."/>
            <person name="Kim J.M."/>
            <person name="Jeon C.O."/>
        </authorList>
    </citation>
    <scope>NUCLEOTIDE SEQUENCE</scope>
    <source>
        <strain evidence="7">G2-23</strain>
    </source>
</reference>
<evidence type="ECO:0000256" key="6">
    <source>
        <dbReference type="SAM" id="Phobius"/>
    </source>
</evidence>
<dbReference type="PANTHER" id="PTHR43370:SF1">
    <property type="entry name" value="GUANOSINE ABC TRANSPORTER PERMEASE PROTEIN NUPQ"/>
    <property type="match status" value="1"/>
</dbReference>
<dbReference type="EMBL" id="JAOVZR010000001">
    <property type="protein sequence ID" value="MCY0148145.1"/>
    <property type="molecule type" value="Genomic_DNA"/>
</dbReference>
<accession>A0ABT3Z8P0</accession>
<sequence>MTTIQNPTADSPARLDLGKQKHARISGAVLIALAVLVALVFGAGSEGSAVFRLSRPTDALVLPNLSVPAAQFNFIAAGILAFLGARQFLRGGVRWTSLSLGLGLALAVVAFLVWATAGKAFSLTGMLQATMVRAVPIALGGLAGVLCERVAVVNIAIEGMLLAGAFAGALVGSLLGGIAGLTAAVAVGGLFGFFLAALVVTYRMDQIIAGVVINLFVLGLTSYVSSQVFQEYRSLNNAPVFRAIKIPLLGDIPVIGPMLFYQNIFVYGALVMVAVATYYLFYTRTGLRARAVGEHPRAADTLGIDVYRTRFINVTLGGMVAGFGGAWFTLGSVGRFDENMTGGRGYIGLAAMIFGRWHPVGALMAALVFGFADSMQQKLALLQTPIPSEFLAMAPYIATIIVVAGFVGARARQLRTGSPISRNRLRILTRRGSHG</sequence>
<evidence type="ECO:0000256" key="2">
    <source>
        <dbReference type="ARBA" id="ARBA00022475"/>
    </source>
</evidence>
<evidence type="ECO:0000256" key="4">
    <source>
        <dbReference type="ARBA" id="ARBA00022989"/>
    </source>
</evidence>
<dbReference type="InterPro" id="IPR001851">
    <property type="entry name" value="ABC_transp_permease"/>
</dbReference>
<protein>
    <submittedName>
        <fullName evidence="7">ABC transporter permease</fullName>
    </submittedName>
</protein>
<feature type="transmembrane region" description="Helical" evidence="6">
    <location>
        <begin position="207"/>
        <end position="225"/>
    </location>
</feature>
<comment type="subcellular location">
    <subcellularLocation>
        <location evidence="1">Cell membrane</location>
        <topology evidence="1">Multi-pass membrane protein</topology>
    </subcellularLocation>
</comment>
<feature type="transmembrane region" description="Helical" evidence="6">
    <location>
        <begin position="259"/>
        <end position="281"/>
    </location>
</feature>
<keyword evidence="2" id="KW-1003">Cell membrane</keyword>
<keyword evidence="4 6" id="KW-1133">Transmembrane helix</keyword>
<feature type="transmembrane region" description="Helical" evidence="6">
    <location>
        <begin position="178"/>
        <end position="200"/>
    </location>
</feature>
<keyword evidence="5 6" id="KW-0472">Membrane</keyword>
<feature type="transmembrane region" description="Helical" evidence="6">
    <location>
        <begin position="65"/>
        <end position="85"/>
    </location>
</feature>
<dbReference type="PANTHER" id="PTHR43370">
    <property type="entry name" value="SUGAR ABC TRANSPORTER INTEGRAL MEMBRANE PROTEIN-RELATED"/>
    <property type="match status" value="1"/>
</dbReference>
<evidence type="ECO:0000313" key="8">
    <source>
        <dbReference type="Proteomes" id="UP001073227"/>
    </source>
</evidence>
<organism evidence="7 8">
    <name type="scientific">Hoeflea algicola</name>
    <dbReference type="NCBI Taxonomy" id="2983763"/>
    <lineage>
        <taxon>Bacteria</taxon>
        <taxon>Pseudomonadati</taxon>
        <taxon>Pseudomonadota</taxon>
        <taxon>Alphaproteobacteria</taxon>
        <taxon>Hyphomicrobiales</taxon>
        <taxon>Rhizobiaceae</taxon>
        <taxon>Hoeflea</taxon>
    </lineage>
</organism>
<feature type="transmembrane region" description="Helical" evidence="6">
    <location>
        <begin position="123"/>
        <end position="145"/>
    </location>
</feature>
<gene>
    <name evidence="7" type="ORF">OEG84_10580</name>
</gene>
<feature type="transmembrane region" description="Helical" evidence="6">
    <location>
        <begin position="346"/>
        <end position="369"/>
    </location>
</feature>
<dbReference type="Pfam" id="PF02653">
    <property type="entry name" value="BPD_transp_2"/>
    <property type="match status" value="1"/>
</dbReference>
<feature type="transmembrane region" description="Helical" evidence="6">
    <location>
        <begin position="152"/>
        <end position="172"/>
    </location>
</feature>
<keyword evidence="3 6" id="KW-0812">Transmembrane</keyword>
<dbReference type="RefSeq" id="WP_267653724.1">
    <property type="nucleotide sequence ID" value="NZ_JAOVZR010000001.1"/>
</dbReference>
<evidence type="ECO:0000256" key="1">
    <source>
        <dbReference type="ARBA" id="ARBA00004651"/>
    </source>
</evidence>
<evidence type="ECO:0000313" key="7">
    <source>
        <dbReference type="EMBL" id="MCY0148145.1"/>
    </source>
</evidence>
<feature type="transmembrane region" description="Helical" evidence="6">
    <location>
        <begin position="390"/>
        <end position="409"/>
    </location>
</feature>